<proteinExistence type="predicted"/>
<sequence>MAKKVIWSLRAQNDRKEILEYWIKRNKSKVYSRKLAKLFRQAEKLITNYPEIGKPTDSKNVRIKVVRDYLLIYEIKKNQIFILTIWDSRQNPEKLEKQLEK</sequence>
<reference evidence="3" key="1">
    <citation type="submission" date="2017-02" db="EMBL/GenBank/DDBJ databases">
        <authorList>
            <person name="Varghese N."/>
            <person name="Submissions S."/>
        </authorList>
    </citation>
    <scope>NUCLEOTIDE SEQUENCE [LARGE SCALE GENOMIC DNA]</scope>
    <source>
        <strain evidence="3">DSM 23405</strain>
    </source>
</reference>
<keyword evidence="1" id="KW-1277">Toxin-antitoxin system</keyword>
<dbReference type="AlphaFoldDB" id="A0A1T5CK72"/>
<name>A0A1T5CK72_9FLAO</name>
<organism evidence="2 3">
    <name type="scientific">Salegentibacter holothuriorum</name>
    <dbReference type="NCBI Taxonomy" id="241145"/>
    <lineage>
        <taxon>Bacteria</taxon>
        <taxon>Pseudomonadati</taxon>
        <taxon>Bacteroidota</taxon>
        <taxon>Flavobacteriia</taxon>
        <taxon>Flavobacteriales</taxon>
        <taxon>Flavobacteriaceae</taxon>
        <taxon>Salegentibacter</taxon>
    </lineage>
</organism>
<keyword evidence="3" id="KW-1185">Reference proteome</keyword>
<dbReference type="RefSeq" id="WP_079720858.1">
    <property type="nucleotide sequence ID" value="NZ_FUYY01000003.1"/>
</dbReference>
<evidence type="ECO:0000256" key="1">
    <source>
        <dbReference type="ARBA" id="ARBA00022649"/>
    </source>
</evidence>
<protein>
    <submittedName>
        <fullName evidence="2">Toxin YoeB</fullName>
    </submittedName>
</protein>
<dbReference type="InterPro" id="IPR035093">
    <property type="entry name" value="RelE/ParE_toxin_dom_sf"/>
</dbReference>
<dbReference type="InterPro" id="IPR007712">
    <property type="entry name" value="RelE/ParE_toxin"/>
</dbReference>
<gene>
    <name evidence="2" type="ORF">SAMN05660776_1989</name>
</gene>
<dbReference type="OrthoDB" id="1098070at2"/>
<dbReference type="STRING" id="241145.SAMN05660776_1989"/>
<dbReference type="Gene3D" id="3.30.2310.20">
    <property type="entry name" value="RelE-like"/>
    <property type="match status" value="1"/>
</dbReference>
<dbReference type="EMBL" id="FUYY01000003">
    <property type="protein sequence ID" value="SKB59804.1"/>
    <property type="molecule type" value="Genomic_DNA"/>
</dbReference>
<dbReference type="Pfam" id="PF05016">
    <property type="entry name" value="ParE_toxin"/>
    <property type="match status" value="1"/>
</dbReference>
<dbReference type="Proteomes" id="UP000190230">
    <property type="component" value="Unassembled WGS sequence"/>
</dbReference>
<evidence type="ECO:0000313" key="3">
    <source>
        <dbReference type="Proteomes" id="UP000190230"/>
    </source>
</evidence>
<dbReference type="NCBIfam" id="TIGR02385">
    <property type="entry name" value="RelE_StbE"/>
    <property type="match status" value="1"/>
</dbReference>
<evidence type="ECO:0000313" key="2">
    <source>
        <dbReference type="EMBL" id="SKB59804.1"/>
    </source>
</evidence>
<accession>A0A1T5CK72</accession>